<accession>A0A0A9B4W0</accession>
<reference evidence="2" key="1">
    <citation type="submission" date="2014-09" db="EMBL/GenBank/DDBJ databases">
        <authorList>
            <person name="Magalhaes I.L.F."/>
            <person name="Oliveira U."/>
            <person name="Santos F.R."/>
            <person name="Vidigal T.H.D.A."/>
            <person name="Brescovit A.D."/>
            <person name="Santos A.J."/>
        </authorList>
    </citation>
    <scope>NUCLEOTIDE SEQUENCE</scope>
    <source>
        <tissue evidence="2">Shoot tissue taken approximately 20 cm above the soil surface</tissue>
    </source>
</reference>
<feature type="region of interest" description="Disordered" evidence="1">
    <location>
        <begin position="1"/>
        <end position="21"/>
    </location>
</feature>
<sequence length="21" mass="2435">MVIVCMRRKKSKGGRKSNKID</sequence>
<reference evidence="2" key="2">
    <citation type="journal article" date="2015" name="Data Brief">
        <title>Shoot transcriptome of the giant reed, Arundo donax.</title>
        <authorList>
            <person name="Barrero R.A."/>
            <person name="Guerrero F.D."/>
            <person name="Moolhuijzen P."/>
            <person name="Goolsby J.A."/>
            <person name="Tidwell J."/>
            <person name="Bellgard S.E."/>
            <person name="Bellgard M.I."/>
        </authorList>
    </citation>
    <scope>NUCLEOTIDE SEQUENCE</scope>
    <source>
        <tissue evidence="2">Shoot tissue taken approximately 20 cm above the soil surface</tissue>
    </source>
</reference>
<dbReference type="EMBL" id="GBRH01240742">
    <property type="protein sequence ID" value="JAD57153.1"/>
    <property type="molecule type" value="Transcribed_RNA"/>
</dbReference>
<evidence type="ECO:0000313" key="2">
    <source>
        <dbReference type="EMBL" id="JAD57153.1"/>
    </source>
</evidence>
<protein>
    <submittedName>
        <fullName evidence="2">Uncharacterized protein</fullName>
    </submittedName>
</protein>
<organism evidence="2">
    <name type="scientific">Arundo donax</name>
    <name type="common">Giant reed</name>
    <name type="synonym">Donax arundinaceus</name>
    <dbReference type="NCBI Taxonomy" id="35708"/>
    <lineage>
        <taxon>Eukaryota</taxon>
        <taxon>Viridiplantae</taxon>
        <taxon>Streptophyta</taxon>
        <taxon>Embryophyta</taxon>
        <taxon>Tracheophyta</taxon>
        <taxon>Spermatophyta</taxon>
        <taxon>Magnoliopsida</taxon>
        <taxon>Liliopsida</taxon>
        <taxon>Poales</taxon>
        <taxon>Poaceae</taxon>
        <taxon>PACMAD clade</taxon>
        <taxon>Arundinoideae</taxon>
        <taxon>Arundineae</taxon>
        <taxon>Arundo</taxon>
    </lineage>
</organism>
<proteinExistence type="predicted"/>
<dbReference type="AlphaFoldDB" id="A0A0A9B4W0"/>
<evidence type="ECO:0000256" key="1">
    <source>
        <dbReference type="SAM" id="MobiDB-lite"/>
    </source>
</evidence>
<name>A0A0A9B4W0_ARUDO</name>